<dbReference type="PANTHER" id="PTHR39419:SF1">
    <property type="entry name" value="SLL0814 PROTEIN"/>
    <property type="match status" value="1"/>
</dbReference>
<accession>A0A9K3CW76</accession>
<dbReference type="PANTHER" id="PTHR39419">
    <property type="entry name" value="SLL0814 PROTEIN"/>
    <property type="match status" value="1"/>
</dbReference>
<evidence type="ECO:0000313" key="2">
    <source>
        <dbReference type="EMBL" id="GIQ80416.1"/>
    </source>
</evidence>
<name>A0A9K3CW76_9EUKA</name>
<keyword evidence="1" id="KW-0472">Membrane</keyword>
<reference evidence="3 4" key="2">
    <citation type="journal article" date="2018" name="PLoS ONE">
        <title>The draft genome of Kipferlia bialata reveals reductive genome evolution in fornicate parasites.</title>
        <authorList>
            <person name="Tanifuji G."/>
            <person name="Takabayashi S."/>
            <person name="Kume K."/>
            <person name="Takagi M."/>
            <person name="Nakayama T."/>
            <person name="Kamikawa R."/>
            <person name="Inagaki Y."/>
            <person name="Hashimoto T."/>
        </authorList>
    </citation>
    <scope>NUCLEOTIDE SEQUENCE [LARGE SCALE GENOMIC DNA]</scope>
    <source>
        <strain evidence="3">NY0173</strain>
    </source>
</reference>
<feature type="transmembrane region" description="Helical" evidence="1">
    <location>
        <begin position="102"/>
        <end position="127"/>
    </location>
</feature>
<feature type="transmembrane region" description="Helical" evidence="1">
    <location>
        <begin position="139"/>
        <end position="157"/>
    </location>
</feature>
<gene>
    <name evidence="2" type="ORF">KIPB_001213</name>
    <name evidence="3" type="ORF">KIPB_005935</name>
</gene>
<feature type="transmembrane region" description="Helical" evidence="1">
    <location>
        <begin position="36"/>
        <end position="55"/>
    </location>
</feature>
<evidence type="ECO:0000313" key="4">
    <source>
        <dbReference type="Proteomes" id="UP000265618"/>
    </source>
</evidence>
<evidence type="ECO:0008006" key="5">
    <source>
        <dbReference type="Google" id="ProtNLM"/>
    </source>
</evidence>
<keyword evidence="4" id="KW-1185">Reference proteome</keyword>
<reference evidence="3" key="1">
    <citation type="submission" date="2016-10" db="EMBL/GenBank/DDBJ databases">
        <authorList>
            <person name="Tanifuji G."/>
            <person name="Kume K."/>
            <person name="Nakayama T."/>
            <person name="Takabayashi S."/>
            <person name="Hashimoto T."/>
        </authorList>
    </citation>
    <scope>NUCLEOTIDE SEQUENCE</scope>
    <source>
        <strain evidence="3">NY0173</strain>
    </source>
</reference>
<dbReference type="Pfam" id="PF04240">
    <property type="entry name" value="Caroten_synth"/>
    <property type="match status" value="1"/>
</dbReference>
<dbReference type="InterPro" id="IPR007354">
    <property type="entry name" value="CruF-like"/>
</dbReference>
<feature type="transmembrane region" description="Helical" evidence="1">
    <location>
        <begin position="12"/>
        <end position="30"/>
    </location>
</feature>
<proteinExistence type="predicted"/>
<feature type="transmembrane region" description="Helical" evidence="1">
    <location>
        <begin position="258"/>
        <end position="282"/>
    </location>
</feature>
<evidence type="ECO:0000256" key="1">
    <source>
        <dbReference type="SAM" id="Phobius"/>
    </source>
</evidence>
<comment type="caution">
    <text evidence="3">The sequence shown here is derived from an EMBL/GenBank/DDBJ whole genome shotgun (WGS) entry which is preliminary data.</text>
</comment>
<dbReference type="EMBL" id="BDIP01000165">
    <property type="protein sequence ID" value="GIQ80416.1"/>
    <property type="molecule type" value="Genomic_DNA"/>
</dbReference>
<feature type="transmembrane region" description="Helical" evidence="1">
    <location>
        <begin position="177"/>
        <end position="198"/>
    </location>
</feature>
<sequence length="298" mass="33541">MAPISPRCMNWLLWLLPIVFVVFIVFNNLYDLVPLGLTGVTHVILLVTFSIVHGLKRYSMRQFLVFAAITFVISNVLENLSVITSFPFGHYHYSDILGLKLFLVPLAISPAYFGAGYLAWTMAPILLGVFNAERTPFDILAQPLIAAFVMVMWDMTFDPMMATLEGQWVWEEGGCYFGVPFSNFMGWWLCVALIYVSFSLYLCRKGSNPSTPTKLGKSYWLQAVCMWSALGLSNGALIKNSEGFVTSPDGQTWLVSSVMQSLVLVSVFTMWFVALLSVVIILRPSRECDKECDRTKQE</sequence>
<dbReference type="Proteomes" id="UP000265618">
    <property type="component" value="Unassembled WGS sequence"/>
</dbReference>
<keyword evidence="1" id="KW-0812">Transmembrane</keyword>
<protein>
    <recommendedName>
        <fullName evidence="5">Carotenoid biosynthesis protein</fullName>
    </recommendedName>
</protein>
<feature type="transmembrane region" description="Helical" evidence="1">
    <location>
        <begin position="62"/>
        <end position="82"/>
    </location>
</feature>
<feature type="transmembrane region" description="Helical" evidence="1">
    <location>
        <begin position="219"/>
        <end position="238"/>
    </location>
</feature>
<dbReference type="EMBL" id="BDIP01001459">
    <property type="protein sequence ID" value="GIQ84444.1"/>
    <property type="molecule type" value="Genomic_DNA"/>
</dbReference>
<dbReference type="AlphaFoldDB" id="A0A9K3CW76"/>
<keyword evidence="1" id="KW-1133">Transmembrane helix</keyword>
<evidence type="ECO:0000313" key="3">
    <source>
        <dbReference type="EMBL" id="GIQ84444.1"/>
    </source>
</evidence>
<organism evidence="3 4">
    <name type="scientific">Kipferlia bialata</name>
    <dbReference type="NCBI Taxonomy" id="797122"/>
    <lineage>
        <taxon>Eukaryota</taxon>
        <taxon>Metamonada</taxon>
        <taxon>Carpediemonas-like organisms</taxon>
        <taxon>Kipferlia</taxon>
    </lineage>
</organism>